<sequence>MIDLRHLLLPDGILIFLGVIASIFAIAVRFMHVANPFSTFSLAAVAVAFVLAGAFFLLWYFSRGRWLGFGDVKLLALLGLVFGFPGAAIVTYGGVILGGIVGVAVLISGHGTGKTKLPLGTFLCASGILYVFFYQIILDRLMLFFR</sequence>
<dbReference type="GO" id="GO:0005886">
    <property type="term" value="C:plasma membrane"/>
    <property type="evidence" value="ECO:0007669"/>
    <property type="project" value="TreeGrafter"/>
</dbReference>
<accession>A0A1F8GTP0</accession>
<name>A0A1F8GTP0_9BACT</name>
<feature type="transmembrane region" description="Helical" evidence="2">
    <location>
        <begin position="74"/>
        <end position="107"/>
    </location>
</feature>
<evidence type="ECO:0000256" key="1">
    <source>
        <dbReference type="ARBA" id="ARBA00005801"/>
    </source>
</evidence>
<feature type="transmembrane region" description="Helical" evidence="2">
    <location>
        <begin position="12"/>
        <end position="31"/>
    </location>
</feature>
<dbReference type="Pfam" id="PF01478">
    <property type="entry name" value="Peptidase_A24"/>
    <property type="match status" value="1"/>
</dbReference>
<evidence type="ECO:0000313" key="4">
    <source>
        <dbReference type="EMBL" id="OGN28795.1"/>
    </source>
</evidence>
<dbReference type="AlphaFoldDB" id="A0A1F8GTP0"/>
<dbReference type="PANTHER" id="PTHR30487">
    <property type="entry name" value="TYPE 4 PREPILIN-LIKE PROTEINS LEADER PEPTIDE-PROCESSING ENZYME"/>
    <property type="match status" value="1"/>
</dbReference>
<evidence type="ECO:0000256" key="2">
    <source>
        <dbReference type="SAM" id="Phobius"/>
    </source>
</evidence>
<feature type="transmembrane region" description="Helical" evidence="2">
    <location>
        <begin position="119"/>
        <end position="138"/>
    </location>
</feature>
<dbReference type="GO" id="GO:0006465">
    <property type="term" value="P:signal peptide processing"/>
    <property type="evidence" value="ECO:0007669"/>
    <property type="project" value="TreeGrafter"/>
</dbReference>
<protein>
    <recommendedName>
        <fullName evidence="3">Prepilin type IV endopeptidase peptidase domain-containing protein</fullName>
    </recommendedName>
</protein>
<proteinExistence type="inferred from homology"/>
<comment type="caution">
    <text evidence="4">The sequence shown here is derived from an EMBL/GenBank/DDBJ whole genome shotgun (WGS) entry which is preliminary data.</text>
</comment>
<dbReference type="STRING" id="1802701.A3A33_03375"/>
<dbReference type="GO" id="GO:0004190">
    <property type="term" value="F:aspartic-type endopeptidase activity"/>
    <property type="evidence" value="ECO:0007669"/>
    <property type="project" value="InterPro"/>
</dbReference>
<organism evidence="4 5">
    <name type="scientific">Candidatus Yanofskybacteria bacterium RIFCSPLOWO2_01_FULL_49_25</name>
    <dbReference type="NCBI Taxonomy" id="1802701"/>
    <lineage>
        <taxon>Bacteria</taxon>
        <taxon>Candidatus Yanofskyibacteriota</taxon>
    </lineage>
</organism>
<dbReference type="EMBL" id="MGKP01000012">
    <property type="protein sequence ID" value="OGN28795.1"/>
    <property type="molecule type" value="Genomic_DNA"/>
</dbReference>
<dbReference type="InterPro" id="IPR000045">
    <property type="entry name" value="Prepilin_IV_endopep_pep"/>
</dbReference>
<reference evidence="4 5" key="1">
    <citation type="journal article" date="2016" name="Nat. Commun.">
        <title>Thousands of microbial genomes shed light on interconnected biogeochemical processes in an aquifer system.</title>
        <authorList>
            <person name="Anantharaman K."/>
            <person name="Brown C.T."/>
            <person name="Hug L.A."/>
            <person name="Sharon I."/>
            <person name="Castelle C.J."/>
            <person name="Probst A.J."/>
            <person name="Thomas B.C."/>
            <person name="Singh A."/>
            <person name="Wilkins M.J."/>
            <person name="Karaoz U."/>
            <person name="Brodie E.L."/>
            <person name="Williams K.H."/>
            <person name="Hubbard S.S."/>
            <person name="Banfield J.F."/>
        </authorList>
    </citation>
    <scope>NUCLEOTIDE SEQUENCE [LARGE SCALE GENOMIC DNA]</scope>
</reference>
<keyword evidence="2" id="KW-0472">Membrane</keyword>
<dbReference type="PANTHER" id="PTHR30487:SF0">
    <property type="entry name" value="PREPILIN LEADER PEPTIDASE_N-METHYLTRANSFERASE-RELATED"/>
    <property type="match status" value="1"/>
</dbReference>
<dbReference type="InterPro" id="IPR050882">
    <property type="entry name" value="Prepilin_peptidase/N-MTase"/>
</dbReference>
<keyword evidence="2" id="KW-0812">Transmembrane</keyword>
<dbReference type="Gene3D" id="1.20.120.1220">
    <property type="match status" value="1"/>
</dbReference>
<gene>
    <name evidence="4" type="ORF">A3A33_03375</name>
</gene>
<evidence type="ECO:0000313" key="5">
    <source>
        <dbReference type="Proteomes" id="UP000179047"/>
    </source>
</evidence>
<comment type="similarity">
    <text evidence="1">Belongs to the peptidase A24 family.</text>
</comment>
<feature type="transmembrane region" description="Helical" evidence="2">
    <location>
        <begin position="37"/>
        <end position="62"/>
    </location>
</feature>
<keyword evidence="2" id="KW-1133">Transmembrane helix</keyword>
<dbReference type="Proteomes" id="UP000179047">
    <property type="component" value="Unassembled WGS sequence"/>
</dbReference>
<feature type="domain" description="Prepilin type IV endopeptidase peptidase" evidence="3">
    <location>
        <begin position="2"/>
        <end position="103"/>
    </location>
</feature>
<evidence type="ECO:0000259" key="3">
    <source>
        <dbReference type="Pfam" id="PF01478"/>
    </source>
</evidence>